<proteinExistence type="predicted"/>
<evidence type="ECO:0000313" key="2">
    <source>
        <dbReference type="Proteomes" id="UP000073492"/>
    </source>
</evidence>
<sequence length="145" mass="15803">MVVKCVFATPQTWSQLCIVRRISYLGQASTDNVPESTRFVDQLRPEATVSTGTLERRQVHPAIGHLEVVRMMVRKEGKGFNTAATGAAHNSRTQQKKSQFAQIPARVLRDAPVSAQSCAARSQKPGTHLGLSIFKVSSAVTDLSI</sequence>
<evidence type="ECO:0000313" key="1">
    <source>
        <dbReference type="EMBL" id="KXT13646.1"/>
    </source>
</evidence>
<dbReference type="Proteomes" id="UP000073492">
    <property type="component" value="Unassembled WGS sequence"/>
</dbReference>
<keyword evidence="2" id="KW-1185">Reference proteome</keyword>
<name>A0A139IGH5_9PEZI</name>
<organism evidence="1 2">
    <name type="scientific">Pseudocercospora musae</name>
    <dbReference type="NCBI Taxonomy" id="113226"/>
    <lineage>
        <taxon>Eukaryota</taxon>
        <taxon>Fungi</taxon>
        <taxon>Dikarya</taxon>
        <taxon>Ascomycota</taxon>
        <taxon>Pezizomycotina</taxon>
        <taxon>Dothideomycetes</taxon>
        <taxon>Dothideomycetidae</taxon>
        <taxon>Mycosphaerellales</taxon>
        <taxon>Mycosphaerellaceae</taxon>
        <taxon>Pseudocercospora</taxon>
    </lineage>
</organism>
<dbReference type="AlphaFoldDB" id="A0A139IGH5"/>
<reference evidence="1 2" key="1">
    <citation type="submission" date="2015-07" db="EMBL/GenBank/DDBJ databases">
        <title>Comparative genomics of the Sigatoka disease complex on banana suggests a link between parallel evolutionary changes in Pseudocercospora fijiensis and Pseudocercospora eumusae and increased virulence on the banana host.</title>
        <authorList>
            <person name="Chang T.-C."/>
            <person name="Salvucci A."/>
            <person name="Crous P.W."/>
            <person name="Stergiopoulos I."/>
        </authorList>
    </citation>
    <scope>NUCLEOTIDE SEQUENCE [LARGE SCALE GENOMIC DNA]</scope>
    <source>
        <strain evidence="1 2">CBS 116634</strain>
    </source>
</reference>
<accession>A0A139IGH5</accession>
<dbReference type="EMBL" id="LFZO01000108">
    <property type="protein sequence ID" value="KXT13646.1"/>
    <property type="molecule type" value="Genomic_DNA"/>
</dbReference>
<gene>
    <name evidence="1" type="ORF">AC579_4984</name>
</gene>
<comment type="caution">
    <text evidence="1">The sequence shown here is derived from an EMBL/GenBank/DDBJ whole genome shotgun (WGS) entry which is preliminary data.</text>
</comment>
<protein>
    <submittedName>
        <fullName evidence="1">Uncharacterized protein</fullName>
    </submittedName>
</protein>